<evidence type="ECO:0000259" key="5">
    <source>
        <dbReference type="SMART" id="SM00418"/>
    </source>
</evidence>
<evidence type="ECO:0000313" key="7">
    <source>
        <dbReference type="Proteomes" id="UP000630718"/>
    </source>
</evidence>
<dbReference type="GO" id="GO:0003700">
    <property type="term" value="F:DNA-binding transcription factor activity"/>
    <property type="evidence" value="ECO:0007669"/>
    <property type="project" value="InterPro"/>
</dbReference>
<dbReference type="InterPro" id="IPR001845">
    <property type="entry name" value="HTH_ArsR_DNA-bd_dom"/>
</dbReference>
<sequence length="305" mass="32092">MQRIHFGSGDLLRVGLRATAGAAVETALAQHQLAAGTGASAAVWRRQAAARLPRRVAAAAPAGPPPGDPEIPAGTGLSGDGLLPEVWRRAIAPHWDRLLAHLEAECDARGRVAMAGGVQQLLATLHPRITWRNSVLSVPGGPDEDIRLHGRGLVLCPSVFLSHRPGMVVRPRPAGDAGDARPLLVFGVQLDPRTAERIWGVPSRERSASLNALVGRTRAAALRVLRVGCTTSQLADRLGISVAGASQHASVLREAGLITTRRFRNTVLHTVTPLGLALLDGHDSGTRPGPTPRLTARAPRGPVRA</sequence>
<dbReference type="InterPro" id="IPR036390">
    <property type="entry name" value="WH_DNA-bd_sf"/>
</dbReference>
<evidence type="ECO:0000256" key="4">
    <source>
        <dbReference type="SAM" id="MobiDB-lite"/>
    </source>
</evidence>
<dbReference type="EMBL" id="BNBI01000008">
    <property type="protein sequence ID" value="GHF10576.1"/>
    <property type="molecule type" value="Genomic_DNA"/>
</dbReference>
<feature type="domain" description="HTH arsR-type" evidence="5">
    <location>
        <begin position="208"/>
        <end position="279"/>
    </location>
</feature>
<dbReference type="SMART" id="SM00418">
    <property type="entry name" value="HTH_ARSR"/>
    <property type="match status" value="1"/>
</dbReference>
<dbReference type="SUPFAM" id="SSF46785">
    <property type="entry name" value="Winged helix' DNA-binding domain"/>
    <property type="match status" value="1"/>
</dbReference>
<dbReference type="InterPro" id="IPR051011">
    <property type="entry name" value="Metal_resp_trans_reg"/>
</dbReference>
<keyword evidence="1" id="KW-0805">Transcription regulation</keyword>
<dbReference type="Pfam" id="PF12840">
    <property type="entry name" value="HTH_20"/>
    <property type="match status" value="1"/>
</dbReference>
<dbReference type="InterPro" id="IPR036388">
    <property type="entry name" value="WH-like_DNA-bd_sf"/>
</dbReference>
<dbReference type="RefSeq" id="WP_190205655.1">
    <property type="nucleotide sequence ID" value="NZ_BNBI01000008.1"/>
</dbReference>
<keyword evidence="3" id="KW-0804">Transcription</keyword>
<dbReference type="GO" id="GO:0003677">
    <property type="term" value="F:DNA binding"/>
    <property type="evidence" value="ECO:0007669"/>
    <property type="project" value="UniProtKB-KW"/>
</dbReference>
<dbReference type="PANTHER" id="PTHR43132:SF8">
    <property type="entry name" value="HTH-TYPE TRANSCRIPTIONAL REGULATOR KMTR"/>
    <property type="match status" value="1"/>
</dbReference>
<organism evidence="6 7">
    <name type="scientific">Streptomyces fumanus</name>
    <dbReference type="NCBI Taxonomy" id="67302"/>
    <lineage>
        <taxon>Bacteria</taxon>
        <taxon>Bacillati</taxon>
        <taxon>Actinomycetota</taxon>
        <taxon>Actinomycetes</taxon>
        <taxon>Kitasatosporales</taxon>
        <taxon>Streptomycetaceae</taxon>
        <taxon>Streptomyces</taxon>
    </lineage>
</organism>
<dbReference type="AlphaFoldDB" id="A0A919AJE4"/>
<feature type="region of interest" description="Disordered" evidence="4">
    <location>
        <begin position="55"/>
        <end position="76"/>
    </location>
</feature>
<keyword evidence="2" id="KW-0238">DNA-binding</keyword>
<dbReference type="Proteomes" id="UP000630718">
    <property type="component" value="Unassembled WGS sequence"/>
</dbReference>
<feature type="region of interest" description="Disordered" evidence="4">
    <location>
        <begin position="279"/>
        <end position="305"/>
    </location>
</feature>
<evidence type="ECO:0000256" key="1">
    <source>
        <dbReference type="ARBA" id="ARBA00023015"/>
    </source>
</evidence>
<name>A0A919AJE4_9ACTN</name>
<dbReference type="PANTHER" id="PTHR43132">
    <property type="entry name" value="ARSENICAL RESISTANCE OPERON REPRESSOR ARSR-RELATED"/>
    <property type="match status" value="1"/>
</dbReference>
<evidence type="ECO:0000256" key="2">
    <source>
        <dbReference type="ARBA" id="ARBA00023125"/>
    </source>
</evidence>
<accession>A0A919AJE4</accession>
<dbReference type="CDD" id="cd00090">
    <property type="entry name" value="HTH_ARSR"/>
    <property type="match status" value="1"/>
</dbReference>
<gene>
    <name evidence="6" type="ORF">GCM10018772_39470</name>
</gene>
<dbReference type="Gene3D" id="1.10.10.10">
    <property type="entry name" value="Winged helix-like DNA-binding domain superfamily/Winged helix DNA-binding domain"/>
    <property type="match status" value="1"/>
</dbReference>
<comment type="caution">
    <text evidence="6">The sequence shown here is derived from an EMBL/GenBank/DDBJ whole genome shotgun (WGS) entry which is preliminary data.</text>
</comment>
<evidence type="ECO:0000313" key="6">
    <source>
        <dbReference type="EMBL" id="GHF10576.1"/>
    </source>
</evidence>
<dbReference type="InterPro" id="IPR011991">
    <property type="entry name" value="ArsR-like_HTH"/>
</dbReference>
<reference evidence="6" key="1">
    <citation type="journal article" date="2014" name="Int. J. Syst. Evol. Microbiol.">
        <title>Complete genome sequence of Corynebacterium casei LMG S-19264T (=DSM 44701T), isolated from a smear-ripened cheese.</title>
        <authorList>
            <consortium name="US DOE Joint Genome Institute (JGI-PGF)"/>
            <person name="Walter F."/>
            <person name="Albersmeier A."/>
            <person name="Kalinowski J."/>
            <person name="Ruckert C."/>
        </authorList>
    </citation>
    <scope>NUCLEOTIDE SEQUENCE</scope>
    <source>
        <strain evidence="6">JCM 4477</strain>
    </source>
</reference>
<protein>
    <recommendedName>
        <fullName evidence="5">HTH arsR-type domain-containing protein</fullName>
    </recommendedName>
</protein>
<proteinExistence type="predicted"/>
<reference evidence="6" key="2">
    <citation type="submission" date="2020-09" db="EMBL/GenBank/DDBJ databases">
        <authorList>
            <person name="Sun Q."/>
            <person name="Ohkuma M."/>
        </authorList>
    </citation>
    <scope>NUCLEOTIDE SEQUENCE</scope>
    <source>
        <strain evidence="6">JCM 4477</strain>
    </source>
</reference>
<keyword evidence="7" id="KW-1185">Reference proteome</keyword>
<evidence type="ECO:0000256" key="3">
    <source>
        <dbReference type="ARBA" id="ARBA00023163"/>
    </source>
</evidence>